<gene>
    <name evidence="3" type="ORF">TGFOU_235010</name>
</gene>
<dbReference type="Proteomes" id="UP000028838">
    <property type="component" value="Unassembled WGS sequence"/>
</dbReference>
<evidence type="ECO:0000256" key="2">
    <source>
        <dbReference type="SAM" id="Phobius"/>
    </source>
</evidence>
<organism evidence="3 4">
    <name type="scientific">Toxoplasma gondii FOU</name>
    <dbReference type="NCBI Taxonomy" id="943167"/>
    <lineage>
        <taxon>Eukaryota</taxon>
        <taxon>Sar</taxon>
        <taxon>Alveolata</taxon>
        <taxon>Apicomplexa</taxon>
        <taxon>Conoidasida</taxon>
        <taxon>Coccidia</taxon>
        <taxon>Eucoccidiorida</taxon>
        <taxon>Eimeriorina</taxon>
        <taxon>Sarcocystidae</taxon>
        <taxon>Toxoplasma</taxon>
    </lineage>
</organism>
<dbReference type="VEuPathDB" id="ToxoDB:TGFOU_235010"/>
<feature type="region of interest" description="Disordered" evidence="1">
    <location>
        <begin position="126"/>
        <end position="156"/>
    </location>
</feature>
<feature type="transmembrane region" description="Helical" evidence="2">
    <location>
        <begin position="189"/>
        <end position="212"/>
    </location>
</feature>
<protein>
    <submittedName>
        <fullName evidence="3">Putative transmembrane protein</fullName>
    </submittedName>
</protein>
<proteinExistence type="predicted"/>
<dbReference type="EMBL" id="AEYH02002553">
    <property type="protein sequence ID" value="KFG37701.1"/>
    <property type="molecule type" value="Genomic_DNA"/>
</dbReference>
<comment type="caution">
    <text evidence="3">The sequence shown here is derived from an EMBL/GenBank/DDBJ whole genome shotgun (WGS) entry which is preliminary data.</text>
</comment>
<evidence type="ECO:0000313" key="3">
    <source>
        <dbReference type="EMBL" id="KFG37701.1"/>
    </source>
</evidence>
<keyword evidence="2" id="KW-1133">Transmembrane helix</keyword>
<sequence length="261" mass="28922">MDYTYTYRPPPAVQAEASSIAVGTYGTASTTDVEETFTRESPRRYSAPLARVPRARATSRRRVFDQEPGKSVKSARSRNVARGKRVDSRTVAIGIAVALFLTLHCGRYVTRRLVATSDTATRDYQTAESALTGSTEEREKNQIRDSAAQSEQTPAGVRAQAVEASAQSKSLLHHFVTEMPWGKFFLANLPMVLALYAPFTAFVVSIISYYVMEVPGAVDKVLEQFRRRDVSNLVTNAKVLLGSSMTTLESFEHLTKKEKTK</sequence>
<keyword evidence="2" id="KW-0472">Membrane</keyword>
<accession>A0A086JZY3</accession>
<dbReference type="AlphaFoldDB" id="A0A086JZY3"/>
<evidence type="ECO:0000313" key="4">
    <source>
        <dbReference type="Proteomes" id="UP000028838"/>
    </source>
</evidence>
<name>A0A086JZY3_TOXGO</name>
<feature type="transmembrane region" description="Helical" evidence="2">
    <location>
        <begin position="91"/>
        <end position="109"/>
    </location>
</feature>
<evidence type="ECO:0000256" key="1">
    <source>
        <dbReference type="SAM" id="MobiDB-lite"/>
    </source>
</evidence>
<reference evidence="3 4" key="1">
    <citation type="submission" date="2014-07" db="EMBL/GenBank/DDBJ databases">
        <authorList>
            <person name="Sibley D."/>
            <person name="Venepally P."/>
            <person name="Karamycheva S."/>
            <person name="Hadjithomas M."/>
            <person name="Khan A."/>
            <person name="Brunk B."/>
            <person name="Roos D."/>
            <person name="Caler E."/>
            <person name="Lorenzi H."/>
        </authorList>
    </citation>
    <scope>NUCLEOTIDE SEQUENCE [LARGE SCALE GENOMIC DNA]</scope>
    <source>
        <strain evidence="3 4">FOU</strain>
    </source>
</reference>
<dbReference type="OrthoDB" id="331416at2759"/>
<keyword evidence="2 3" id="KW-0812">Transmembrane</keyword>